<evidence type="ECO:0000256" key="3">
    <source>
        <dbReference type="ARBA" id="ARBA00022475"/>
    </source>
</evidence>
<evidence type="ECO:0000256" key="4">
    <source>
        <dbReference type="ARBA" id="ARBA00022692"/>
    </source>
</evidence>
<feature type="transmembrane region" description="Helical" evidence="9">
    <location>
        <begin position="21"/>
        <end position="39"/>
    </location>
</feature>
<dbReference type="EMBL" id="BIFQ01000001">
    <property type="protein sequence ID" value="GCE03152.1"/>
    <property type="molecule type" value="Genomic_DNA"/>
</dbReference>
<dbReference type="CDD" id="cd07346">
    <property type="entry name" value="ABC_6TM_exporters"/>
    <property type="match status" value="1"/>
</dbReference>
<comment type="subcellular location">
    <subcellularLocation>
        <location evidence="1">Cell membrane</location>
        <topology evidence="1">Multi-pass membrane protein</topology>
    </subcellularLocation>
</comment>
<dbReference type="Pfam" id="PF00005">
    <property type="entry name" value="ABC_tran"/>
    <property type="match status" value="1"/>
</dbReference>
<dbReference type="PROSITE" id="PS50893">
    <property type="entry name" value="ABC_TRANSPORTER_2"/>
    <property type="match status" value="1"/>
</dbReference>
<feature type="transmembrane region" description="Helical" evidence="9">
    <location>
        <begin position="242"/>
        <end position="261"/>
    </location>
</feature>
<evidence type="ECO:0000256" key="8">
    <source>
        <dbReference type="ARBA" id="ARBA00023136"/>
    </source>
</evidence>
<dbReference type="PROSITE" id="PS50929">
    <property type="entry name" value="ABC_TM1F"/>
    <property type="match status" value="1"/>
</dbReference>
<dbReference type="SUPFAM" id="SSF52540">
    <property type="entry name" value="P-loop containing nucleoside triphosphate hydrolases"/>
    <property type="match status" value="1"/>
</dbReference>
<dbReference type="RefSeq" id="WP_126594458.1">
    <property type="nucleotide sequence ID" value="NZ_BIFQ01000001.1"/>
</dbReference>
<keyword evidence="5" id="KW-0547">Nucleotide-binding</keyword>
<dbReference type="Proteomes" id="UP000287224">
    <property type="component" value="Unassembled WGS sequence"/>
</dbReference>
<dbReference type="GO" id="GO:0005886">
    <property type="term" value="C:plasma membrane"/>
    <property type="evidence" value="ECO:0007669"/>
    <property type="project" value="UniProtKB-SubCell"/>
</dbReference>
<evidence type="ECO:0000256" key="7">
    <source>
        <dbReference type="ARBA" id="ARBA00022989"/>
    </source>
</evidence>
<evidence type="ECO:0000256" key="2">
    <source>
        <dbReference type="ARBA" id="ARBA00022448"/>
    </source>
</evidence>
<feature type="transmembrane region" description="Helical" evidence="9">
    <location>
        <begin position="267"/>
        <end position="286"/>
    </location>
</feature>
<keyword evidence="4 9" id="KW-0812">Transmembrane</keyword>
<dbReference type="PANTHER" id="PTHR43394:SF1">
    <property type="entry name" value="ATP-BINDING CASSETTE SUB-FAMILY B MEMBER 10, MITOCHONDRIAL"/>
    <property type="match status" value="1"/>
</dbReference>
<evidence type="ECO:0000313" key="13">
    <source>
        <dbReference type="Proteomes" id="UP000287224"/>
    </source>
</evidence>
<accession>A0A401Z8I8</accession>
<sequence>MRIPLKDYRELLWRYLAPQRIRVLLLGLLLCADIALQLINPQFLRTFIDTITSSGLQPVLLGLAILFIIVALVQQLVTIAATYISERLAWTATNALRADLALHLVRMDMSFHKVHTPGELIERVDGDVTNMANFFSQFVIKILGGLLLLLGILVILWYTEWHVGLALSVFAIIALVAINAARGIAIKPWKAFRQTSAELFGFLEERLRGTEDIRSSGAQPYIMRRLFMLTRERLRTGRRARILSSIPWSMPVLFFATAYMIAFSLIAWLYGSHSISIGVAFLIYYYTQQLSQPIMMISNQLDDFQKASAGIVRVQELMGTHSQLIDGEGIPLPEGPLSVDFKQVDFGYGEEEMVLQDVSFHLKPGEVLGLLGRTGSGKTTITRLLFRLYDPAAGKIELGGVDVAQTHLSDLRRHIGIVTQDVQLFHATVRDNLTLFDNSIDDVHIERALRRLGLTDWFHKLADGLDTMLAANGGGLSAGEAQLLAFTRVFLHNPGLIILDEASSRLDPATEQLIERAVDTLLSGRTGIIIAHRLGTVRRADTILIMDSGRIAEYGEREALQADSHSQFARLLLTAHEAEVLA</sequence>
<dbReference type="InterPro" id="IPR027417">
    <property type="entry name" value="P-loop_NTPase"/>
</dbReference>
<evidence type="ECO:0000259" key="10">
    <source>
        <dbReference type="PROSITE" id="PS50893"/>
    </source>
</evidence>
<keyword evidence="12" id="KW-0378">Hydrolase</keyword>
<dbReference type="InterPro" id="IPR011527">
    <property type="entry name" value="ABC1_TM_dom"/>
</dbReference>
<dbReference type="InterPro" id="IPR003593">
    <property type="entry name" value="AAA+_ATPase"/>
</dbReference>
<keyword evidence="13" id="KW-1185">Reference proteome</keyword>
<keyword evidence="8 9" id="KW-0472">Membrane</keyword>
<comment type="caution">
    <text evidence="12">The sequence shown here is derived from an EMBL/GenBank/DDBJ whole genome shotgun (WGS) entry which is preliminary data.</text>
</comment>
<name>A0A401Z8I8_9CHLR</name>
<dbReference type="SUPFAM" id="SSF90123">
    <property type="entry name" value="ABC transporter transmembrane region"/>
    <property type="match status" value="1"/>
</dbReference>
<dbReference type="GO" id="GO:0015421">
    <property type="term" value="F:ABC-type oligopeptide transporter activity"/>
    <property type="evidence" value="ECO:0007669"/>
    <property type="project" value="TreeGrafter"/>
</dbReference>
<dbReference type="GO" id="GO:0005524">
    <property type="term" value="F:ATP binding"/>
    <property type="evidence" value="ECO:0007669"/>
    <property type="project" value="UniProtKB-KW"/>
</dbReference>
<protein>
    <submittedName>
        <fullName evidence="12">Helicase</fullName>
    </submittedName>
</protein>
<feature type="domain" description="ABC transmembrane type-1" evidence="11">
    <location>
        <begin position="24"/>
        <end position="306"/>
    </location>
</feature>
<dbReference type="Pfam" id="PF00664">
    <property type="entry name" value="ABC_membrane"/>
    <property type="match status" value="1"/>
</dbReference>
<keyword evidence="3" id="KW-1003">Cell membrane</keyword>
<feature type="transmembrane region" description="Helical" evidence="9">
    <location>
        <begin position="138"/>
        <end position="159"/>
    </location>
</feature>
<dbReference type="Gene3D" id="1.20.1560.10">
    <property type="entry name" value="ABC transporter type 1, transmembrane domain"/>
    <property type="match status" value="1"/>
</dbReference>
<dbReference type="InterPro" id="IPR036640">
    <property type="entry name" value="ABC1_TM_sf"/>
</dbReference>
<evidence type="ECO:0000256" key="1">
    <source>
        <dbReference type="ARBA" id="ARBA00004651"/>
    </source>
</evidence>
<dbReference type="SMART" id="SM00382">
    <property type="entry name" value="AAA"/>
    <property type="match status" value="1"/>
</dbReference>
<evidence type="ECO:0000256" key="6">
    <source>
        <dbReference type="ARBA" id="ARBA00022840"/>
    </source>
</evidence>
<keyword evidence="6" id="KW-0067">ATP-binding</keyword>
<organism evidence="12 13">
    <name type="scientific">Dictyobacter aurantiacus</name>
    <dbReference type="NCBI Taxonomy" id="1936993"/>
    <lineage>
        <taxon>Bacteria</taxon>
        <taxon>Bacillati</taxon>
        <taxon>Chloroflexota</taxon>
        <taxon>Ktedonobacteria</taxon>
        <taxon>Ktedonobacterales</taxon>
        <taxon>Dictyobacteraceae</taxon>
        <taxon>Dictyobacter</taxon>
    </lineage>
</organism>
<evidence type="ECO:0000259" key="11">
    <source>
        <dbReference type="PROSITE" id="PS50929"/>
    </source>
</evidence>
<evidence type="ECO:0000313" key="12">
    <source>
        <dbReference type="EMBL" id="GCE03152.1"/>
    </source>
</evidence>
<feature type="domain" description="ABC transporter" evidence="10">
    <location>
        <begin position="339"/>
        <end position="573"/>
    </location>
</feature>
<dbReference type="FunFam" id="3.40.50.300:FF:000299">
    <property type="entry name" value="ABC transporter ATP-binding protein/permease"/>
    <property type="match status" value="1"/>
</dbReference>
<dbReference type="InterPro" id="IPR003439">
    <property type="entry name" value="ABC_transporter-like_ATP-bd"/>
</dbReference>
<dbReference type="AlphaFoldDB" id="A0A401Z8I8"/>
<keyword evidence="2" id="KW-0813">Transport</keyword>
<proteinExistence type="predicted"/>
<keyword evidence="7 9" id="KW-1133">Transmembrane helix</keyword>
<dbReference type="OrthoDB" id="9769895at2"/>
<dbReference type="PANTHER" id="PTHR43394">
    <property type="entry name" value="ATP-DEPENDENT PERMEASE MDL1, MITOCHONDRIAL"/>
    <property type="match status" value="1"/>
</dbReference>
<dbReference type="Gene3D" id="3.40.50.300">
    <property type="entry name" value="P-loop containing nucleotide triphosphate hydrolases"/>
    <property type="match status" value="1"/>
</dbReference>
<feature type="transmembrane region" description="Helical" evidence="9">
    <location>
        <begin position="165"/>
        <end position="185"/>
    </location>
</feature>
<evidence type="ECO:0000256" key="9">
    <source>
        <dbReference type="SAM" id="Phobius"/>
    </source>
</evidence>
<evidence type="ECO:0000256" key="5">
    <source>
        <dbReference type="ARBA" id="ARBA00022741"/>
    </source>
</evidence>
<gene>
    <name evidence="12" type="ORF">KDAU_04810</name>
</gene>
<keyword evidence="12" id="KW-0347">Helicase</keyword>
<dbReference type="GO" id="GO:0016887">
    <property type="term" value="F:ATP hydrolysis activity"/>
    <property type="evidence" value="ECO:0007669"/>
    <property type="project" value="InterPro"/>
</dbReference>
<dbReference type="InterPro" id="IPR039421">
    <property type="entry name" value="Type_1_exporter"/>
</dbReference>
<feature type="transmembrane region" description="Helical" evidence="9">
    <location>
        <begin position="59"/>
        <end position="84"/>
    </location>
</feature>
<dbReference type="GO" id="GO:0004386">
    <property type="term" value="F:helicase activity"/>
    <property type="evidence" value="ECO:0007669"/>
    <property type="project" value="UniProtKB-KW"/>
</dbReference>
<reference evidence="13" key="1">
    <citation type="submission" date="2018-12" db="EMBL/GenBank/DDBJ databases">
        <title>Tengunoibacter tsumagoiensis gen. nov., sp. nov., Dictyobacter kobayashii sp. nov., D. alpinus sp. nov., and D. joshuensis sp. nov. and description of Dictyobacteraceae fam. nov. within the order Ktedonobacterales isolated from Tengu-no-mugimeshi.</title>
        <authorList>
            <person name="Wang C.M."/>
            <person name="Zheng Y."/>
            <person name="Sakai Y."/>
            <person name="Toyoda A."/>
            <person name="Minakuchi Y."/>
            <person name="Abe K."/>
            <person name="Yokota A."/>
            <person name="Yabe S."/>
        </authorList>
    </citation>
    <scope>NUCLEOTIDE SEQUENCE [LARGE SCALE GENOMIC DNA]</scope>
    <source>
        <strain evidence="13">S-27</strain>
    </source>
</reference>